<feature type="non-terminal residue" evidence="2">
    <location>
        <position position="1"/>
    </location>
</feature>
<proteinExistence type="predicted"/>
<dbReference type="Proteomes" id="UP000030742">
    <property type="component" value="Unassembled WGS sequence"/>
</dbReference>
<evidence type="ECO:0000313" key="4">
    <source>
        <dbReference type="EnsemblMetazoa" id="XP_019759201.1"/>
    </source>
</evidence>
<dbReference type="EMBL" id="KB632070">
    <property type="protein sequence ID" value="ERL88525.1"/>
    <property type="molecule type" value="Genomic_DNA"/>
</dbReference>
<reference evidence="4" key="2">
    <citation type="submission" date="2024-08" db="UniProtKB">
        <authorList>
            <consortium name="EnsemblMetazoa"/>
        </authorList>
    </citation>
    <scope>IDENTIFICATION</scope>
</reference>
<evidence type="ECO:0000313" key="6">
    <source>
        <dbReference type="Proteomes" id="UP000030742"/>
    </source>
</evidence>
<evidence type="ECO:0000313" key="2">
    <source>
        <dbReference type="EMBL" id="ENN77563.1"/>
    </source>
</evidence>
<reference evidence="5 6" key="1">
    <citation type="journal article" date="2013" name="Genome Biol.">
        <title>Draft genome of the mountain pine beetle, Dendroctonus ponderosae Hopkins, a major forest pest.</title>
        <authorList>
            <person name="Keeling C.I."/>
            <person name="Yuen M.M."/>
            <person name="Liao N.Y."/>
            <person name="Docking T.R."/>
            <person name="Chan S.K."/>
            <person name="Taylor G.A."/>
            <person name="Palmquist D.L."/>
            <person name="Jackman S.D."/>
            <person name="Nguyen A."/>
            <person name="Li M."/>
            <person name="Henderson H."/>
            <person name="Janes J.K."/>
            <person name="Zhao Y."/>
            <person name="Pandoh P."/>
            <person name="Moore R."/>
            <person name="Sperling F.A."/>
            <person name="Huber D.P."/>
            <person name="Birol I."/>
            <person name="Jones S.J."/>
            <person name="Bohlmann J."/>
        </authorList>
    </citation>
    <scope>NUCLEOTIDE SEQUENCE</scope>
</reference>
<protein>
    <submittedName>
        <fullName evidence="2 4">Uncharacterized protein</fullName>
    </submittedName>
</protein>
<dbReference type="HOGENOM" id="CLU_2029045_0_0_1"/>
<organism evidence="2">
    <name type="scientific">Dendroctonus ponderosae</name>
    <name type="common">Mountain pine beetle</name>
    <dbReference type="NCBI Taxonomy" id="77166"/>
    <lineage>
        <taxon>Eukaryota</taxon>
        <taxon>Metazoa</taxon>
        <taxon>Ecdysozoa</taxon>
        <taxon>Arthropoda</taxon>
        <taxon>Hexapoda</taxon>
        <taxon>Insecta</taxon>
        <taxon>Pterygota</taxon>
        <taxon>Neoptera</taxon>
        <taxon>Endopterygota</taxon>
        <taxon>Coleoptera</taxon>
        <taxon>Polyphaga</taxon>
        <taxon>Cucujiformia</taxon>
        <taxon>Curculionidae</taxon>
        <taxon>Scolytinae</taxon>
        <taxon>Dendroctonus</taxon>
    </lineage>
</organism>
<dbReference type="Proteomes" id="UP000019118">
    <property type="component" value="Unassembled WGS sequence"/>
</dbReference>
<dbReference type="EnsemblMetazoa" id="XM_019903642.1">
    <property type="protein sequence ID" value="XP_019759201.1"/>
    <property type="gene ID" value="LOC109537083"/>
</dbReference>
<dbReference type="KEGG" id="dpa:109537083"/>
<sequence length="122" mass="13971">MKSTTALLVIFVALALVQRSMQYVASPTCFGQVCPASTSNCKEHKKSSIDKSRIQVKITCLDDFDASVKEYYFEEASHLDRYTAYENTRYESINEGISYSPDPYKNQGLDLTPHRQLPEWNF</sequence>
<gene>
    <name evidence="4" type="primary">109537083</name>
    <name evidence="3" type="ORF">D910_05911</name>
    <name evidence="2" type="ORF">YQE_05859</name>
</gene>
<name>N6TID7_DENPD</name>
<keyword evidence="1" id="KW-0732">Signal</keyword>
<feature type="signal peptide" evidence="1">
    <location>
        <begin position="1"/>
        <end position="22"/>
    </location>
</feature>
<evidence type="ECO:0000313" key="5">
    <source>
        <dbReference type="Proteomes" id="UP000019118"/>
    </source>
</evidence>
<dbReference type="AlphaFoldDB" id="N6TID7"/>
<accession>N6TID7</accession>
<evidence type="ECO:0000313" key="3">
    <source>
        <dbReference type="EMBL" id="ERL88525.1"/>
    </source>
</evidence>
<evidence type="ECO:0000256" key="1">
    <source>
        <dbReference type="SAM" id="SignalP"/>
    </source>
</evidence>
<dbReference type="OrthoDB" id="6723136at2759"/>
<feature type="chain" id="PRO_5010971768" evidence="1">
    <location>
        <begin position="23"/>
        <end position="122"/>
    </location>
</feature>
<keyword evidence="5" id="KW-1185">Reference proteome</keyword>
<dbReference type="EMBL" id="KB740941">
    <property type="protein sequence ID" value="ENN77563.1"/>
    <property type="molecule type" value="Genomic_DNA"/>
</dbReference>